<comment type="caution">
    <text evidence="1">The sequence shown here is derived from an EMBL/GenBank/DDBJ whole genome shotgun (WGS) entry which is preliminary data.</text>
</comment>
<reference evidence="1 2" key="1">
    <citation type="journal article" date="2023" name="Mol. Phylogenet. Evol.">
        <title>Genome-scale phylogeny and comparative genomics of the fungal order Sordariales.</title>
        <authorList>
            <person name="Hensen N."/>
            <person name="Bonometti L."/>
            <person name="Westerberg I."/>
            <person name="Brannstrom I.O."/>
            <person name="Guillou S."/>
            <person name="Cros-Aarteil S."/>
            <person name="Calhoun S."/>
            <person name="Haridas S."/>
            <person name="Kuo A."/>
            <person name="Mondo S."/>
            <person name="Pangilinan J."/>
            <person name="Riley R."/>
            <person name="LaButti K."/>
            <person name="Andreopoulos B."/>
            <person name="Lipzen A."/>
            <person name="Chen C."/>
            <person name="Yan M."/>
            <person name="Daum C."/>
            <person name="Ng V."/>
            <person name="Clum A."/>
            <person name="Steindorff A."/>
            <person name="Ohm R.A."/>
            <person name="Martin F."/>
            <person name="Silar P."/>
            <person name="Natvig D.O."/>
            <person name="Lalanne C."/>
            <person name="Gautier V."/>
            <person name="Ament-Velasquez S.L."/>
            <person name="Kruys A."/>
            <person name="Hutchinson M.I."/>
            <person name="Powell A.J."/>
            <person name="Barry K."/>
            <person name="Miller A.N."/>
            <person name="Grigoriev I.V."/>
            <person name="Debuchy R."/>
            <person name="Gladieux P."/>
            <person name="Hiltunen Thoren M."/>
            <person name="Johannesson H."/>
        </authorList>
    </citation>
    <scope>NUCLEOTIDE SEQUENCE [LARGE SCALE GENOMIC DNA]</scope>
    <source>
        <strain evidence="1 2">FGSC 10403</strain>
    </source>
</reference>
<dbReference type="EMBL" id="JAULSX010000005">
    <property type="protein sequence ID" value="KAK3490295.1"/>
    <property type="molecule type" value="Genomic_DNA"/>
</dbReference>
<dbReference type="Proteomes" id="UP001285908">
    <property type="component" value="Unassembled WGS sequence"/>
</dbReference>
<protein>
    <submittedName>
        <fullName evidence="1">Uncharacterized protein</fullName>
    </submittedName>
</protein>
<evidence type="ECO:0000313" key="2">
    <source>
        <dbReference type="Proteomes" id="UP001285908"/>
    </source>
</evidence>
<evidence type="ECO:0000313" key="1">
    <source>
        <dbReference type="EMBL" id="KAK3490295.1"/>
    </source>
</evidence>
<proteinExistence type="predicted"/>
<dbReference type="RefSeq" id="XP_062691478.1">
    <property type="nucleotide sequence ID" value="XM_062832671.1"/>
</dbReference>
<sequence length="209" mass="23886">MIWLRLALKSDTLIPPPQPFSPPPPLTTRPTPFILFQNGCHDWREKEFHPWNLDKLFFLLFSIEPTPSPRHQHVQRSAACRCTFDAEFTHSLSGHWTVASCLPLQATRYPRDMYPKNMLRWLGVSGCGALGSLRLAPHTQQLLSKKNKGRHFSSFFLRSSSHIHPHSRAADMFRWWTCKLQCILQVSVSDLPGPAVSASPYPVLTTNYP</sequence>
<name>A0AAJ0I4T8_9PEZI</name>
<dbReference type="AlphaFoldDB" id="A0AAJ0I4T8"/>
<gene>
    <name evidence="1" type="ORF">B0T23DRAFT_158308</name>
</gene>
<dbReference type="GeneID" id="87870293"/>
<organism evidence="1 2">
    <name type="scientific">Neurospora hispaniola</name>
    <dbReference type="NCBI Taxonomy" id="588809"/>
    <lineage>
        <taxon>Eukaryota</taxon>
        <taxon>Fungi</taxon>
        <taxon>Dikarya</taxon>
        <taxon>Ascomycota</taxon>
        <taxon>Pezizomycotina</taxon>
        <taxon>Sordariomycetes</taxon>
        <taxon>Sordariomycetidae</taxon>
        <taxon>Sordariales</taxon>
        <taxon>Sordariaceae</taxon>
        <taxon>Neurospora</taxon>
    </lineage>
</organism>
<keyword evidence="2" id="KW-1185">Reference proteome</keyword>
<accession>A0AAJ0I4T8</accession>